<evidence type="ECO:0000256" key="3">
    <source>
        <dbReference type="ARBA" id="ARBA00022989"/>
    </source>
</evidence>
<feature type="transmembrane region" description="Helical" evidence="6">
    <location>
        <begin position="101"/>
        <end position="122"/>
    </location>
</feature>
<comment type="subcellular location">
    <subcellularLocation>
        <location evidence="1">Membrane</location>
        <topology evidence="1">Multi-pass membrane protein</topology>
    </subcellularLocation>
</comment>
<keyword evidence="9" id="KW-1185">Reference proteome</keyword>
<dbReference type="OrthoDB" id="5547497at2759"/>
<protein>
    <recommendedName>
        <fullName evidence="7">Sugar phosphate transporter domain-containing protein</fullName>
    </recommendedName>
</protein>
<keyword evidence="3 6" id="KW-1133">Transmembrane helix</keyword>
<dbReference type="Pfam" id="PF03151">
    <property type="entry name" value="TPT"/>
    <property type="match status" value="1"/>
</dbReference>
<feature type="transmembrane region" description="Helical" evidence="6">
    <location>
        <begin position="225"/>
        <end position="245"/>
    </location>
</feature>
<evidence type="ECO:0000313" key="9">
    <source>
        <dbReference type="Proteomes" id="UP000053477"/>
    </source>
</evidence>
<feature type="transmembrane region" description="Helical" evidence="6">
    <location>
        <begin position="9"/>
        <end position="28"/>
    </location>
</feature>
<dbReference type="InterPro" id="IPR004853">
    <property type="entry name" value="Sugar_P_trans_dom"/>
</dbReference>
<keyword evidence="2 6" id="KW-0812">Transmembrane</keyword>
<accession>A0A0H2S1C0</accession>
<evidence type="ECO:0000259" key="7">
    <source>
        <dbReference type="Pfam" id="PF03151"/>
    </source>
</evidence>
<dbReference type="PANTHER" id="PTHR11132">
    <property type="entry name" value="SOLUTE CARRIER FAMILY 35"/>
    <property type="match status" value="1"/>
</dbReference>
<organism evidence="8 9">
    <name type="scientific">Schizopora paradoxa</name>
    <dbReference type="NCBI Taxonomy" id="27342"/>
    <lineage>
        <taxon>Eukaryota</taxon>
        <taxon>Fungi</taxon>
        <taxon>Dikarya</taxon>
        <taxon>Basidiomycota</taxon>
        <taxon>Agaricomycotina</taxon>
        <taxon>Agaricomycetes</taxon>
        <taxon>Hymenochaetales</taxon>
        <taxon>Schizoporaceae</taxon>
        <taxon>Schizopora</taxon>
    </lineage>
</organism>
<feature type="transmembrane region" description="Helical" evidence="6">
    <location>
        <begin position="185"/>
        <end position="205"/>
    </location>
</feature>
<feature type="transmembrane region" description="Helical" evidence="6">
    <location>
        <begin position="40"/>
        <end position="64"/>
    </location>
</feature>
<evidence type="ECO:0000256" key="1">
    <source>
        <dbReference type="ARBA" id="ARBA00004141"/>
    </source>
</evidence>
<dbReference type="InterPro" id="IPR050186">
    <property type="entry name" value="TPT_transporter"/>
</dbReference>
<dbReference type="InParanoid" id="A0A0H2S1C0"/>
<evidence type="ECO:0000256" key="2">
    <source>
        <dbReference type="ARBA" id="ARBA00022692"/>
    </source>
</evidence>
<dbReference type="EMBL" id="KQ085928">
    <property type="protein sequence ID" value="KLO15543.1"/>
    <property type="molecule type" value="Genomic_DNA"/>
</dbReference>
<feature type="transmembrane region" description="Helical" evidence="6">
    <location>
        <begin position="153"/>
        <end position="173"/>
    </location>
</feature>
<feature type="transmembrane region" description="Helical" evidence="6">
    <location>
        <begin position="76"/>
        <end position="95"/>
    </location>
</feature>
<reference evidence="8 9" key="1">
    <citation type="submission" date="2015-04" db="EMBL/GenBank/DDBJ databases">
        <title>Complete genome sequence of Schizopora paradoxa KUC8140, a cosmopolitan wood degrader in East Asia.</title>
        <authorList>
            <consortium name="DOE Joint Genome Institute"/>
            <person name="Min B."/>
            <person name="Park H."/>
            <person name="Jang Y."/>
            <person name="Kim J.-J."/>
            <person name="Kim K.H."/>
            <person name="Pangilinan J."/>
            <person name="Lipzen A."/>
            <person name="Riley R."/>
            <person name="Grigoriev I.V."/>
            <person name="Spatafora J.W."/>
            <person name="Choi I.-G."/>
        </authorList>
    </citation>
    <scope>NUCLEOTIDE SEQUENCE [LARGE SCALE GENOMIC DNA]</scope>
    <source>
        <strain evidence="8 9">KUC8140</strain>
    </source>
</reference>
<evidence type="ECO:0000256" key="6">
    <source>
        <dbReference type="SAM" id="Phobius"/>
    </source>
</evidence>
<evidence type="ECO:0000256" key="4">
    <source>
        <dbReference type="ARBA" id="ARBA00023136"/>
    </source>
</evidence>
<name>A0A0H2S1C0_9AGAM</name>
<dbReference type="AlphaFoldDB" id="A0A0H2S1C0"/>
<feature type="compositionally biased region" description="Basic and acidic residues" evidence="5">
    <location>
        <begin position="316"/>
        <end position="327"/>
    </location>
</feature>
<keyword evidence="4 6" id="KW-0472">Membrane</keyword>
<proteinExistence type="predicted"/>
<dbReference type="Proteomes" id="UP000053477">
    <property type="component" value="Unassembled WGS sequence"/>
</dbReference>
<sequence>MSTPAPSRLAVIGTVCFYMVAALSMVIANKWVLNATDVPLFFLFAQLIIAVLLFLVCHAVRLLTLPFDFSLELMKGLAPMIILNVLSLSFSNFTLKYVDASFYQIARGLVLPFTVLTSFVFLSARPSVLVLLACSIVTFGFLIGVFLDGVHVSAMGIFFGVASSAITAVHAVVIKKAMKLLDNSALKVGWYNNLLSSLIVLALSVAVGEGPKTLQLLTSPSETGILATFTYGSIVTGVVGFLMSIASMLSIKVTSPITHMVSSAVRGVAASVLGVWIFHDIITSGRAASIIVILGGSIYFTWVKHVESLNPPAGTTEKRRDEDEKGVGYKPVATEDLESGPSEQDQEKQ</sequence>
<dbReference type="FunCoup" id="A0A0H2S1C0">
    <property type="interactions" value="95"/>
</dbReference>
<dbReference type="GO" id="GO:0016020">
    <property type="term" value="C:membrane"/>
    <property type="evidence" value="ECO:0007669"/>
    <property type="project" value="UniProtKB-SubCell"/>
</dbReference>
<feature type="transmembrane region" description="Helical" evidence="6">
    <location>
        <begin position="129"/>
        <end position="147"/>
    </location>
</feature>
<feature type="domain" description="Sugar phosphate transporter" evidence="7">
    <location>
        <begin position="16"/>
        <end position="299"/>
    </location>
</feature>
<gene>
    <name evidence="8" type="ORF">SCHPADRAFT_902312</name>
</gene>
<evidence type="ECO:0000313" key="8">
    <source>
        <dbReference type="EMBL" id="KLO15543.1"/>
    </source>
</evidence>
<evidence type="ECO:0000256" key="5">
    <source>
        <dbReference type="SAM" id="MobiDB-lite"/>
    </source>
</evidence>
<feature type="region of interest" description="Disordered" evidence="5">
    <location>
        <begin position="311"/>
        <end position="349"/>
    </location>
</feature>